<proteinExistence type="predicted"/>
<gene>
    <name evidence="2" type="ORF">GIB67_014402</name>
</gene>
<evidence type="ECO:0000313" key="2">
    <source>
        <dbReference type="EMBL" id="KAF6147822.1"/>
    </source>
</evidence>
<feature type="signal peptide" evidence="1">
    <location>
        <begin position="1"/>
        <end position="23"/>
    </location>
</feature>
<sequence length="141" mass="15803">MGKGLSFYTLMGLLFTGFVVKLGLKEFQGSLLEKEKGDVFGGDISEGGNGAYCNSPLMVHVNSGVNEINASVKHHIDYQARLWENSDLRVSDDIDIIKRTFKFLCSSAPETVMVSARQFLRLRPSSSQCLRNSLLLVWWLR</sequence>
<organism evidence="2 3">
    <name type="scientific">Kingdonia uniflora</name>
    <dbReference type="NCBI Taxonomy" id="39325"/>
    <lineage>
        <taxon>Eukaryota</taxon>
        <taxon>Viridiplantae</taxon>
        <taxon>Streptophyta</taxon>
        <taxon>Embryophyta</taxon>
        <taxon>Tracheophyta</taxon>
        <taxon>Spermatophyta</taxon>
        <taxon>Magnoliopsida</taxon>
        <taxon>Ranunculales</taxon>
        <taxon>Circaeasteraceae</taxon>
        <taxon>Kingdonia</taxon>
    </lineage>
</organism>
<keyword evidence="3" id="KW-1185">Reference proteome</keyword>
<evidence type="ECO:0000256" key="1">
    <source>
        <dbReference type="SAM" id="SignalP"/>
    </source>
</evidence>
<keyword evidence="1" id="KW-0732">Signal</keyword>
<reference evidence="2 3" key="1">
    <citation type="journal article" date="2020" name="IScience">
        <title>Genome Sequencing of the Endangered Kingdonia uniflora (Circaeasteraceae, Ranunculales) Reveals Potential Mechanisms of Evolutionary Specialization.</title>
        <authorList>
            <person name="Sun Y."/>
            <person name="Deng T."/>
            <person name="Zhang A."/>
            <person name="Moore M.J."/>
            <person name="Landis J.B."/>
            <person name="Lin N."/>
            <person name="Zhang H."/>
            <person name="Zhang X."/>
            <person name="Huang J."/>
            <person name="Zhang X."/>
            <person name="Sun H."/>
            <person name="Wang H."/>
        </authorList>
    </citation>
    <scope>NUCLEOTIDE SEQUENCE [LARGE SCALE GENOMIC DNA]</scope>
    <source>
        <strain evidence="2">TB1705</strain>
        <tissue evidence="2">Leaf</tissue>
    </source>
</reference>
<dbReference type="Proteomes" id="UP000541444">
    <property type="component" value="Unassembled WGS sequence"/>
</dbReference>
<feature type="chain" id="PRO_5029624906" evidence="1">
    <location>
        <begin position="24"/>
        <end position="141"/>
    </location>
</feature>
<evidence type="ECO:0000313" key="3">
    <source>
        <dbReference type="Proteomes" id="UP000541444"/>
    </source>
</evidence>
<comment type="caution">
    <text evidence="2">The sequence shown here is derived from an EMBL/GenBank/DDBJ whole genome shotgun (WGS) entry which is preliminary data.</text>
</comment>
<protein>
    <submittedName>
        <fullName evidence="2">Uncharacterized protein</fullName>
    </submittedName>
</protein>
<name>A0A7J7LZ10_9MAGN</name>
<dbReference type="AlphaFoldDB" id="A0A7J7LZ10"/>
<accession>A0A7J7LZ10</accession>
<dbReference type="EMBL" id="JACGCM010001872">
    <property type="protein sequence ID" value="KAF6147822.1"/>
    <property type="molecule type" value="Genomic_DNA"/>
</dbReference>